<dbReference type="GeneID" id="25400577"/>
<accession>A0A0F7FGR0</accession>
<name>A0A0F7FGR0_9CREN</name>
<dbReference type="Pfam" id="PF18653">
    <property type="entry name" value="Arcadin_1"/>
    <property type="match status" value="1"/>
</dbReference>
<reference evidence="2 3" key="1">
    <citation type="journal article" date="2015" name="Stand. Genomic Sci.">
        <title>Complete genome sequence of and proposal of Thermofilum uzonense sp. nov. a novel hyperthermophilic crenarchaeon and emended description of the genus Thermofilum.</title>
        <authorList>
            <person name="Toshchakov S.V."/>
            <person name="Korzhenkov A.A."/>
            <person name="Samarov N.I."/>
            <person name="Mazunin I.O."/>
            <person name="Mozhey O.I."/>
            <person name="Shmyr I.S."/>
            <person name="Derbikova K.S."/>
            <person name="Taranov E.A."/>
            <person name="Dominova I.N."/>
            <person name="Bonch-Osmolovskaya E.A."/>
            <person name="Patrushev M.V."/>
            <person name="Podosokorskaya O.A."/>
            <person name="Kublanov I.V."/>
        </authorList>
    </citation>
    <scope>NUCLEOTIDE SEQUENCE [LARGE SCALE GENOMIC DNA]</scope>
    <source>
        <strain evidence="2 3">1807-2</strain>
    </source>
</reference>
<keyword evidence="3" id="KW-1185">Reference proteome</keyword>
<dbReference type="OrthoDB" id="30949at2157"/>
<evidence type="ECO:0000313" key="2">
    <source>
        <dbReference type="EMBL" id="AKG38009.1"/>
    </source>
</evidence>
<dbReference type="HOGENOM" id="CLU_160450_0_0_2"/>
<dbReference type="RefSeq" id="WP_052883326.1">
    <property type="nucleotide sequence ID" value="NZ_CP009961.1"/>
</dbReference>
<dbReference type="KEGG" id="thf:MA03_00060"/>
<evidence type="ECO:0000313" key="3">
    <source>
        <dbReference type="Proteomes" id="UP000067434"/>
    </source>
</evidence>
<proteinExistence type="predicted"/>
<dbReference type="AlphaFoldDB" id="A0A0F7FGR0"/>
<dbReference type="EMBL" id="CP009961">
    <property type="protein sequence ID" value="AKG38009.1"/>
    <property type="molecule type" value="Genomic_DNA"/>
</dbReference>
<sequence length="115" mass="13208">MSEISVRFKAKVSNISLFDAPFGERMVKLELTEEREMPEPMFVRSPDSEISREIAPIISQIMRMFPGASPGVMRVPRVTLVLTEDEWEKFVTKPSIGDFFEITISNEKIELKREG</sequence>
<gene>
    <name evidence="2" type="ORF">MA03_00060</name>
</gene>
<evidence type="ECO:0000259" key="1">
    <source>
        <dbReference type="Pfam" id="PF18653"/>
    </source>
</evidence>
<dbReference type="InterPro" id="IPR040827">
    <property type="entry name" value="Arcadin_1"/>
</dbReference>
<dbReference type="PATRIC" id="fig|1550241.5.peg.15"/>
<organism evidence="2 3">
    <name type="scientific">Infirmifilum uzonense</name>
    <dbReference type="NCBI Taxonomy" id="1550241"/>
    <lineage>
        <taxon>Archaea</taxon>
        <taxon>Thermoproteota</taxon>
        <taxon>Thermoprotei</taxon>
        <taxon>Thermofilales</taxon>
        <taxon>Thermofilaceae</taxon>
        <taxon>Infirmifilum</taxon>
    </lineage>
</organism>
<feature type="domain" description="Arcadin 1" evidence="1">
    <location>
        <begin position="6"/>
        <end position="114"/>
    </location>
</feature>
<protein>
    <recommendedName>
        <fullName evidence="1">Arcadin 1 domain-containing protein</fullName>
    </recommendedName>
</protein>
<dbReference type="Proteomes" id="UP000067434">
    <property type="component" value="Chromosome"/>
</dbReference>